<keyword evidence="2" id="KW-0521">NADP</keyword>
<dbReference type="InterPro" id="IPR018170">
    <property type="entry name" value="Aldo/ket_reductase_CS"/>
</dbReference>
<evidence type="ECO:0000256" key="1">
    <source>
        <dbReference type="ARBA" id="ARBA00007905"/>
    </source>
</evidence>
<dbReference type="InterPro" id="IPR023210">
    <property type="entry name" value="NADP_OxRdtase_dom"/>
</dbReference>
<evidence type="ECO:0000256" key="5">
    <source>
        <dbReference type="PIRSR" id="PIRSR000097-2"/>
    </source>
</evidence>
<dbReference type="AlphaFoldDB" id="A0A2X0TZL8"/>
<accession>A0A2X0TZL8</accession>
<evidence type="ECO:0000256" key="4">
    <source>
        <dbReference type="PIRSR" id="PIRSR000097-1"/>
    </source>
</evidence>
<dbReference type="InterPro" id="IPR036812">
    <property type="entry name" value="NAD(P)_OxRdtase_dom_sf"/>
</dbReference>
<keyword evidence="3 8" id="KW-0560">Oxidoreductase</keyword>
<sequence>MDHITLNNGITIPQVGLGTYLLEPDDAQSAVTYALDNNYTLIDTANVYVNERAVGRGMRASSKARDEIFLETKLWPSFFKRPTAVEETLERLGTDYIDLMILHQPAGDTVAGYRILEKAHKEGKIRAIGLSNFDVAQTQRILDKCEVVPTINQVECHPYFPQTELKELLKEHNIALQAWYPLGGRGNDSIMTESLVQGLAEKHGKSPAQVLLRWHIQQGHIVIPGSKTPSHIAQNIDLFDFALTDEDMAQIDSLDKGKPFFEHNDEVLAGFLAYVPDVEGQK</sequence>
<dbReference type="PRINTS" id="PR00069">
    <property type="entry name" value="ALDKETRDTASE"/>
</dbReference>
<feature type="active site" description="Proton donor" evidence="4">
    <location>
        <position position="48"/>
    </location>
</feature>
<proteinExistence type="inferred from homology"/>
<evidence type="ECO:0000256" key="6">
    <source>
        <dbReference type="PIRSR" id="PIRSR000097-3"/>
    </source>
</evidence>
<dbReference type="PANTHER" id="PTHR43827:SF3">
    <property type="entry name" value="NADP-DEPENDENT OXIDOREDUCTASE DOMAIN-CONTAINING PROTEIN"/>
    <property type="match status" value="1"/>
</dbReference>
<dbReference type="InterPro" id="IPR020471">
    <property type="entry name" value="AKR"/>
</dbReference>
<reference evidence="8 9" key="1">
    <citation type="submission" date="2018-06" db="EMBL/GenBank/DDBJ databases">
        <authorList>
            <consortium name="Pathogen Informatics"/>
            <person name="Doyle S."/>
        </authorList>
    </citation>
    <scope>NUCLEOTIDE SEQUENCE [LARGE SCALE GENOMIC DNA]</scope>
    <source>
        <strain evidence="8 9">NCTC9935</strain>
    </source>
</reference>
<evidence type="ECO:0000313" key="8">
    <source>
        <dbReference type="EMBL" id="SPT54496.1"/>
    </source>
</evidence>
<dbReference type="FunFam" id="3.20.20.100:FF:000002">
    <property type="entry name" value="2,5-diketo-D-gluconic acid reductase A"/>
    <property type="match status" value="1"/>
</dbReference>
<evidence type="ECO:0000256" key="3">
    <source>
        <dbReference type="ARBA" id="ARBA00023002"/>
    </source>
</evidence>
<dbReference type="Proteomes" id="UP000250192">
    <property type="component" value="Unassembled WGS sequence"/>
</dbReference>
<evidence type="ECO:0000256" key="2">
    <source>
        <dbReference type="ARBA" id="ARBA00022857"/>
    </source>
</evidence>
<dbReference type="EMBL" id="UAPR01000001">
    <property type="protein sequence ID" value="SPT54496.1"/>
    <property type="molecule type" value="Genomic_DNA"/>
</dbReference>
<evidence type="ECO:0000259" key="7">
    <source>
        <dbReference type="Pfam" id="PF00248"/>
    </source>
</evidence>
<dbReference type="Gene3D" id="3.20.20.100">
    <property type="entry name" value="NADP-dependent oxidoreductase domain"/>
    <property type="match status" value="1"/>
</dbReference>
<feature type="domain" description="NADP-dependent oxidoreductase" evidence="7">
    <location>
        <begin position="17"/>
        <end position="255"/>
    </location>
</feature>
<dbReference type="PIRSF" id="PIRSF000097">
    <property type="entry name" value="AKR"/>
    <property type="match status" value="1"/>
</dbReference>
<feature type="site" description="Lowers pKa of active site Tyr" evidence="6">
    <location>
        <position position="73"/>
    </location>
</feature>
<dbReference type="SUPFAM" id="SSF51430">
    <property type="entry name" value="NAD(P)-linked oxidoreductase"/>
    <property type="match status" value="1"/>
</dbReference>
<dbReference type="Pfam" id="PF00248">
    <property type="entry name" value="Aldo_ket_red"/>
    <property type="match status" value="1"/>
</dbReference>
<organism evidence="8 9">
    <name type="scientific">Schaalia odontolytica</name>
    <dbReference type="NCBI Taxonomy" id="1660"/>
    <lineage>
        <taxon>Bacteria</taxon>
        <taxon>Bacillati</taxon>
        <taxon>Actinomycetota</taxon>
        <taxon>Actinomycetes</taxon>
        <taxon>Actinomycetales</taxon>
        <taxon>Actinomycetaceae</taxon>
        <taxon>Schaalia</taxon>
    </lineage>
</organism>
<feature type="binding site" evidence="5">
    <location>
        <position position="103"/>
    </location>
    <ligand>
        <name>substrate</name>
    </ligand>
</feature>
<dbReference type="GO" id="GO:0016616">
    <property type="term" value="F:oxidoreductase activity, acting on the CH-OH group of donors, NAD or NADP as acceptor"/>
    <property type="evidence" value="ECO:0007669"/>
    <property type="project" value="UniProtKB-ARBA"/>
</dbReference>
<name>A0A2X0TZL8_9ACTO</name>
<dbReference type="PANTHER" id="PTHR43827">
    <property type="entry name" value="2,5-DIKETO-D-GLUCONIC ACID REDUCTASE"/>
    <property type="match status" value="1"/>
</dbReference>
<gene>
    <name evidence="8" type="ORF">NCTC9935_00036</name>
</gene>
<evidence type="ECO:0000313" key="9">
    <source>
        <dbReference type="Proteomes" id="UP000250192"/>
    </source>
</evidence>
<dbReference type="RefSeq" id="WP_111822667.1">
    <property type="nucleotide sequence ID" value="NZ_CBDERX010000039.1"/>
</dbReference>
<comment type="similarity">
    <text evidence="1">Belongs to the aldo/keto reductase family.</text>
</comment>
<dbReference type="PROSITE" id="PS00062">
    <property type="entry name" value="ALDOKETO_REDUCTASE_2"/>
    <property type="match status" value="1"/>
</dbReference>
<protein>
    <submittedName>
        <fullName evidence="8">Uncharacterized oxidoreductase MSMEG_2408</fullName>
        <ecNumber evidence="8">1.-.-.-</ecNumber>
    </submittedName>
</protein>
<dbReference type="OrthoDB" id="9804790at2"/>
<dbReference type="GeneID" id="93757723"/>
<keyword evidence="9" id="KW-1185">Reference proteome</keyword>
<dbReference type="EC" id="1.-.-.-" evidence="8"/>